<accession>Q7XKK3</accession>
<evidence type="ECO:0000313" key="2">
    <source>
        <dbReference type="EMBL" id="CAE05638.2"/>
    </source>
</evidence>
<dbReference type="PROSITE" id="PS50878">
    <property type="entry name" value="RT_POL"/>
    <property type="match status" value="1"/>
</dbReference>
<evidence type="ECO:0000313" key="3">
    <source>
        <dbReference type="Proteomes" id="UP000000763"/>
    </source>
</evidence>
<dbReference type="CAZy" id="GT1">
    <property type="family name" value="Glycosyltransferase Family 1"/>
</dbReference>
<name>Q7XKK3_ORYSJ</name>
<sequence>MSHSLDFISWNVRGLNSPARCNTVHEMMLDTKCNLACLQETKLQNIDDGLARFLGGYKLDIFAFKPATGTRGGILILWNSATLVLQDIRISRFSISAQVTVPLTGATFLMTGVYGPTRHRLKDSFLRHIRRLKPNAGEGWLLFGDFNIIYRARDKNNGNLNLARMRRFRATIDRCELHEIPLQNRRFTWSNERQWPTLVKLDRCFCNENWDLAFHHHVLHALPTGPSDHCPLVLSNPAAPRKPRTFRFENFWTCIPGFKDMVKRLDVAQEHRDLSGPELRLRAALKRKTLTLATIERERKRQASRLTHIREGEANTKFFHLRVNTRRRKNSIQRLRKENGWAVTHDEKEMTILDHFAHLMGRPGPRTNELNWEALDIQPFDLSTLEEPFSEQEIHRAIKEMPVDKSPGPDGYTGIFFKSCWDIVKEDVSLVFNSIFNLRCASLGLLNLANIVLIPKKEGAESVSDYRPISLIHSIAKIFSKLLALRLRPHMRSLVSINQSAFIKGRSIHDNFLFVRNMARRFHRTNRPMLLFKLDITKAFDSIRWDYLMALLQRLGFPVKWRYWLGALLYTSTSQVLLNGIPGQRITHGRGLRQGDPLSPLLFVLAINPLQRLLTKATDLGSLSKLRGIMPRLRTSMYADDAAIFVNPTRGDVQALTEILQRFGTATGLVTNFQKSQVAAIKCNNIDLDDILEGVPAVRACFPIKYLGLPLILGRMRKVDVQHIFDKITGRITGWRGKNMGLAGRQGGLGVLNLEKFMRALRLRWLWHEWKDPNKPWVGLEVPCDEVDKSLFAASTKITIGDGNIARFWDSAWIDGRRPKDLMPLVYAISKKRKKTLRQGKENDAWVGDLALETNPVITVPLVEQLVALWTAIRNVQLEEEESDQIAWKFTPHGHYSASSAYKAQCVGAPDTTFDSLIWKVWAPGKCKLHAWLIIQNRVWTSDRLATRGWQNNGRVPPARTPTLGVAQSVKDWWEMLASVSGVPKKGLRTLILLIVLEVWKERNRRIFDHKEAATSYLLSKIKEEAGMWALAGAKRLGEIIPQFV</sequence>
<proteinExistence type="predicted"/>
<reference evidence="3" key="1">
    <citation type="journal article" date="2005" name="Nature">
        <title>The map-based sequence of the rice genome.</title>
        <authorList>
            <consortium name="International rice genome sequencing project (IRGSP)"/>
            <person name="Matsumoto T."/>
            <person name="Wu J."/>
            <person name="Kanamori H."/>
            <person name="Katayose Y."/>
            <person name="Fujisawa M."/>
            <person name="Namiki N."/>
            <person name="Mizuno H."/>
            <person name="Yamamoto K."/>
            <person name="Antonio B.A."/>
            <person name="Baba T."/>
            <person name="Sakata K."/>
            <person name="Nagamura Y."/>
            <person name="Aoki H."/>
            <person name="Arikawa K."/>
            <person name="Arita K."/>
            <person name="Bito T."/>
            <person name="Chiden Y."/>
            <person name="Fujitsuka N."/>
            <person name="Fukunaka R."/>
            <person name="Hamada M."/>
            <person name="Harada C."/>
            <person name="Hayashi A."/>
            <person name="Hijishita S."/>
            <person name="Honda M."/>
            <person name="Hosokawa S."/>
            <person name="Ichikawa Y."/>
            <person name="Idonuma A."/>
            <person name="Iijima M."/>
            <person name="Ikeda M."/>
            <person name="Ikeno M."/>
            <person name="Ito K."/>
            <person name="Ito S."/>
            <person name="Ito T."/>
            <person name="Ito Y."/>
            <person name="Ito Y."/>
            <person name="Iwabuchi A."/>
            <person name="Kamiya K."/>
            <person name="Karasawa W."/>
            <person name="Kurita K."/>
            <person name="Katagiri S."/>
            <person name="Kikuta A."/>
            <person name="Kobayashi H."/>
            <person name="Kobayashi N."/>
            <person name="Machita K."/>
            <person name="Maehara T."/>
            <person name="Masukawa M."/>
            <person name="Mizubayashi T."/>
            <person name="Mukai Y."/>
            <person name="Nagasaki H."/>
            <person name="Nagata Y."/>
            <person name="Naito S."/>
            <person name="Nakashima M."/>
            <person name="Nakama Y."/>
            <person name="Nakamichi Y."/>
            <person name="Nakamura M."/>
            <person name="Meguro A."/>
            <person name="Negishi M."/>
            <person name="Ohta I."/>
            <person name="Ohta T."/>
            <person name="Okamoto M."/>
            <person name="Ono N."/>
            <person name="Saji S."/>
            <person name="Sakaguchi M."/>
            <person name="Sakai K."/>
            <person name="Shibata M."/>
            <person name="Shimokawa T."/>
            <person name="Song J."/>
            <person name="Takazaki Y."/>
            <person name="Terasawa K."/>
            <person name="Tsugane M."/>
            <person name="Tsuji K."/>
            <person name="Ueda S."/>
            <person name="Waki K."/>
            <person name="Yamagata H."/>
            <person name="Yamamoto M."/>
            <person name="Yamamoto S."/>
            <person name="Yamane H."/>
            <person name="Yoshiki S."/>
            <person name="Yoshihara R."/>
            <person name="Yukawa K."/>
            <person name="Zhong H."/>
            <person name="Yano M."/>
            <person name="Yuan Q."/>
            <person name="Ouyang S."/>
            <person name="Liu J."/>
            <person name="Jones K.M."/>
            <person name="Gansberger K."/>
            <person name="Moffat K."/>
            <person name="Hill J."/>
            <person name="Bera J."/>
            <person name="Fadrosh D."/>
            <person name="Jin S."/>
            <person name="Johri S."/>
            <person name="Kim M."/>
            <person name="Overton L."/>
            <person name="Reardon M."/>
            <person name="Tsitrin T."/>
            <person name="Vuong H."/>
            <person name="Weaver B."/>
            <person name="Ciecko A."/>
            <person name="Tallon L."/>
            <person name="Jackson J."/>
            <person name="Pai G."/>
            <person name="Aken S.V."/>
            <person name="Utterback T."/>
            <person name="Reidmuller S."/>
            <person name="Feldblyum T."/>
            <person name="Hsiao J."/>
            <person name="Zismann V."/>
            <person name="Iobst S."/>
            <person name="de Vazeille A.R."/>
            <person name="Buell C.R."/>
            <person name="Ying K."/>
            <person name="Li Y."/>
            <person name="Lu T."/>
            <person name="Huang Y."/>
            <person name="Zhao Q."/>
            <person name="Feng Q."/>
            <person name="Zhang L."/>
            <person name="Zhu J."/>
            <person name="Weng Q."/>
            <person name="Mu J."/>
            <person name="Lu Y."/>
            <person name="Fan D."/>
            <person name="Liu Y."/>
            <person name="Guan J."/>
            <person name="Zhang Y."/>
            <person name="Yu S."/>
            <person name="Liu X."/>
            <person name="Zhang Y."/>
            <person name="Hong G."/>
            <person name="Han B."/>
            <person name="Choisne N."/>
            <person name="Demange N."/>
            <person name="Orjeda G."/>
            <person name="Samain S."/>
            <person name="Cattolico L."/>
            <person name="Pelletier E."/>
            <person name="Couloux A."/>
            <person name="Segurens B."/>
            <person name="Wincker P."/>
            <person name="D'Hont A."/>
            <person name="Scarpelli C."/>
            <person name="Weissenbach J."/>
            <person name="Salanoubat M."/>
            <person name="Quetier F."/>
            <person name="Yu Y."/>
            <person name="Kim H.R."/>
            <person name="Rambo T."/>
            <person name="Currie J."/>
            <person name="Collura K."/>
            <person name="Luo M."/>
            <person name="Yang T."/>
            <person name="Ammiraju J.S.S."/>
            <person name="Engler F."/>
            <person name="Soderlund C."/>
            <person name="Wing R.A."/>
            <person name="Palmer L.E."/>
            <person name="de la Bastide M."/>
            <person name="Spiegel L."/>
            <person name="Nascimento L."/>
            <person name="Zutavern T."/>
            <person name="O'Shaughnessy A."/>
            <person name="Dike S."/>
            <person name="Dedhia N."/>
            <person name="Preston R."/>
            <person name="Balija V."/>
            <person name="McCombie W.R."/>
            <person name="Chow T."/>
            <person name="Chen H."/>
            <person name="Chung M."/>
            <person name="Chen C."/>
            <person name="Shaw J."/>
            <person name="Wu H."/>
            <person name="Hsiao K."/>
            <person name="Chao Y."/>
            <person name="Chu M."/>
            <person name="Cheng C."/>
            <person name="Hour A."/>
            <person name="Lee P."/>
            <person name="Lin S."/>
            <person name="Lin Y."/>
            <person name="Liou J."/>
            <person name="Liu S."/>
            <person name="Hsing Y."/>
            <person name="Raghuvanshi S."/>
            <person name="Mohanty A."/>
            <person name="Bharti A.K."/>
            <person name="Gaur A."/>
            <person name="Gupta V."/>
            <person name="Kumar D."/>
            <person name="Ravi V."/>
            <person name="Vij S."/>
            <person name="Kapur A."/>
            <person name="Khurana P."/>
            <person name="Khurana P."/>
            <person name="Khurana J.P."/>
            <person name="Tyagi A.K."/>
            <person name="Gaikwad K."/>
            <person name="Singh A."/>
            <person name="Dalal V."/>
            <person name="Srivastava S."/>
            <person name="Dixit A."/>
            <person name="Pal A.K."/>
            <person name="Ghazi I.A."/>
            <person name="Yadav M."/>
            <person name="Pandit A."/>
            <person name="Bhargava A."/>
            <person name="Sureshbabu K."/>
            <person name="Batra K."/>
            <person name="Sharma T.R."/>
            <person name="Mohapatra T."/>
            <person name="Singh N.K."/>
            <person name="Messing J."/>
            <person name="Nelson A.B."/>
            <person name="Fuks G."/>
            <person name="Kavchok S."/>
            <person name="Keizer G."/>
            <person name="Linton E."/>
            <person name="Llaca V."/>
            <person name="Song R."/>
            <person name="Tanyolac B."/>
            <person name="Young S."/>
            <person name="Ho-Il K."/>
            <person name="Hahn J.H."/>
            <person name="Sangsakoo G."/>
            <person name="Vanavichit A."/>
            <person name="de Mattos Luiz.A.T."/>
            <person name="Zimmer P.D."/>
            <person name="Malone G."/>
            <person name="Dellagostin O."/>
            <person name="de Oliveira A.C."/>
            <person name="Bevan M."/>
            <person name="Bancroft I."/>
            <person name="Minx P."/>
            <person name="Cordum H."/>
            <person name="Wilson R."/>
            <person name="Cheng Z."/>
            <person name="Jin W."/>
            <person name="Jiang J."/>
            <person name="Leong S.A."/>
            <person name="Iwama H."/>
            <person name="Gojobori T."/>
            <person name="Itoh T."/>
            <person name="Niimura Y."/>
            <person name="Fujii Y."/>
            <person name="Habara T."/>
            <person name="Sakai H."/>
            <person name="Sato Y."/>
            <person name="Wilson G."/>
            <person name="Kumar K."/>
            <person name="McCouch S."/>
            <person name="Juretic N."/>
            <person name="Hoen D."/>
            <person name="Wright S."/>
            <person name="Bruskiewich R."/>
            <person name="Bureau T."/>
            <person name="Miyao A."/>
            <person name="Hirochika H."/>
            <person name="Nishikawa T."/>
            <person name="Kadowaki K."/>
            <person name="Sugiura M."/>
            <person name="Burr B."/>
            <person name="Sasaki T."/>
        </authorList>
    </citation>
    <scope>NUCLEOTIDE SEQUENCE [LARGE SCALE GENOMIC DNA]</scope>
    <source>
        <strain evidence="3">cv. Nipponbare</strain>
    </source>
</reference>
<dbReference type="InterPro" id="IPR005135">
    <property type="entry name" value="Endo/exonuclease/phosphatase"/>
</dbReference>
<dbReference type="Pfam" id="PF13966">
    <property type="entry name" value="zf-RVT"/>
    <property type="match status" value="1"/>
</dbReference>
<dbReference type="SUPFAM" id="SSF56672">
    <property type="entry name" value="DNA/RNA polymerases"/>
    <property type="match status" value="1"/>
</dbReference>
<dbReference type="AlphaFoldDB" id="Q7XKK3"/>
<dbReference type="PANTHER" id="PTHR31635">
    <property type="entry name" value="REVERSE TRANSCRIPTASE DOMAIN-CONTAINING PROTEIN-RELATED"/>
    <property type="match status" value="1"/>
</dbReference>
<dbReference type="InterPro" id="IPR036691">
    <property type="entry name" value="Endo/exonu/phosph_ase_sf"/>
</dbReference>
<dbReference type="CDD" id="cd01650">
    <property type="entry name" value="RT_nLTR_like"/>
    <property type="match status" value="1"/>
</dbReference>
<reference evidence="3" key="2">
    <citation type="journal article" date="2008" name="Nucleic Acids Res.">
        <title>The rice annotation project database (RAP-DB): 2008 update.</title>
        <authorList>
            <consortium name="The rice annotation project (RAP)"/>
        </authorList>
    </citation>
    <scope>GENOME REANNOTATION</scope>
    <source>
        <strain evidence="3">cv. Nipponbare</strain>
    </source>
</reference>
<feature type="domain" description="Reverse transcriptase" evidence="1">
    <location>
        <begin position="435"/>
        <end position="711"/>
    </location>
</feature>
<evidence type="ECO:0000259" key="1">
    <source>
        <dbReference type="PROSITE" id="PS50878"/>
    </source>
</evidence>
<dbReference type="InterPro" id="IPR000477">
    <property type="entry name" value="RT_dom"/>
</dbReference>
<dbReference type="Pfam" id="PF03372">
    <property type="entry name" value="Exo_endo_phos"/>
    <property type="match status" value="1"/>
</dbReference>
<dbReference type="Pfam" id="PF00078">
    <property type="entry name" value="RVT_1"/>
    <property type="match status" value="1"/>
</dbReference>
<dbReference type="EMBL" id="AL663019">
    <property type="protein sequence ID" value="CAE05638.2"/>
    <property type="molecule type" value="Genomic_DNA"/>
</dbReference>
<dbReference type="PANTHER" id="PTHR31635:SF196">
    <property type="entry name" value="REVERSE TRANSCRIPTASE DOMAIN-CONTAINING PROTEIN-RELATED"/>
    <property type="match status" value="1"/>
</dbReference>
<dbReference type="InterPro" id="IPR043502">
    <property type="entry name" value="DNA/RNA_pol_sf"/>
</dbReference>
<dbReference type="GO" id="GO:0003824">
    <property type="term" value="F:catalytic activity"/>
    <property type="evidence" value="ECO:0007669"/>
    <property type="project" value="InterPro"/>
</dbReference>
<dbReference type="SUPFAM" id="SSF56219">
    <property type="entry name" value="DNase I-like"/>
    <property type="match status" value="1"/>
</dbReference>
<dbReference type="InterPro" id="IPR026960">
    <property type="entry name" value="RVT-Znf"/>
</dbReference>
<gene>
    <name evidence="2" type="primary">OSJNBa0038O10.4</name>
</gene>
<dbReference type="Proteomes" id="UP000000763">
    <property type="component" value="Chromosome 4"/>
</dbReference>
<protein>
    <submittedName>
        <fullName evidence="2">OSJNBa0038O10.4 protein</fullName>
    </submittedName>
</protein>
<dbReference type="Gene3D" id="3.60.10.10">
    <property type="entry name" value="Endonuclease/exonuclease/phosphatase"/>
    <property type="match status" value="1"/>
</dbReference>
<organism evidence="2 3">
    <name type="scientific">Oryza sativa subsp. japonica</name>
    <name type="common">Rice</name>
    <dbReference type="NCBI Taxonomy" id="39947"/>
    <lineage>
        <taxon>Eukaryota</taxon>
        <taxon>Viridiplantae</taxon>
        <taxon>Streptophyta</taxon>
        <taxon>Embryophyta</taxon>
        <taxon>Tracheophyta</taxon>
        <taxon>Spermatophyta</taxon>
        <taxon>Magnoliopsida</taxon>
        <taxon>Liliopsida</taxon>
        <taxon>Poales</taxon>
        <taxon>Poaceae</taxon>
        <taxon>BOP clade</taxon>
        <taxon>Oryzoideae</taxon>
        <taxon>Oryzeae</taxon>
        <taxon>Oryzinae</taxon>
        <taxon>Oryza</taxon>
        <taxon>Oryza sativa</taxon>
    </lineage>
</organism>